<sequence>MQGDLDDVDDLVRTVGAGMTAWLGVVSAEHVRRGVSLSIAQIGHGKRAGLARMKAGDSLVYYSAQERLGEPSRLRCFTALGTISDDEIWQADEGSFKPFRRRVSYDLSARPVPIDTLKPFLELTAPPNWGQQLRRGLVPLSDHDFTLIHQAMRQGEP</sequence>
<proteinExistence type="inferred from homology"/>
<name>A0A927N7H3_9ACTN</name>
<dbReference type="Proteomes" id="UP000638648">
    <property type="component" value="Unassembled WGS sequence"/>
</dbReference>
<dbReference type="RefSeq" id="WP_202896944.1">
    <property type="nucleotide sequence ID" value="NZ_BAABJL010000128.1"/>
</dbReference>
<dbReference type="Pfam" id="PF01878">
    <property type="entry name" value="EVE"/>
    <property type="match status" value="1"/>
</dbReference>
<keyword evidence="4" id="KW-1185">Reference proteome</keyword>
<dbReference type="AlphaFoldDB" id="A0A927N7H3"/>
<dbReference type="SUPFAM" id="SSF88697">
    <property type="entry name" value="PUA domain-like"/>
    <property type="match status" value="1"/>
</dbReference>
<dbReference type="HAMAP" id="MF_00771">
    <property type="entry name" value="UPF0310"/>
    <property type="match status" value="1"/>
</dbReference>
<dbReference type="EMBL" id="JADBEM010000001">
    <property type="protein sequence ID" value="MBE1613057.1"/>
    <property type="molecule type" value="Genomic_DNA"/>
</dbReference>
<dbReference type="CDD" id="cd21132">
    <property type="entry name" value="EVE-like"/>
    <property type="match status" value="1"/>
</dbReference>
<dbReference type="Gene3D" id="3.10.590.10">
    <property type="entry name" value="ph1033 like domains"/>
    <property type="match status" value="1"/>
</dbReference>
<comment type="similarity">
    <text evidence="1">Belongs to the UPF0310 family.</text>
</comment>
<protein>
    <recommendedName>
        <fullName evidence="1">UPF0310 protein HEB94_009905</fullName>
    </recommendedName>
</protein>
<evidence type="ECO:0000259" key="2">
    <source>
        <dbReference type="Pfam" id="PF01878"/>
    </source>
</evidence>
<evidence type="ECO:0000313" key="4">
    <source>
        <dbReference type="Proteomes" id="UP000638648"/>
    </source>
</evidence>
<dbReference type="InterPro" id="IPR015947">
    <property type="entry name" value="PUA-like_sf"/>
</dbReference>
<feature type="domain" description="EVE" evidence="2">
    <location>
        <begin position="22"/>
        <end position="150"/>
    </location>
</feature>
<accession>A0A927N7H3</accession>
<reference evidence="3" key="1">
    <citation type="submission" date="2020-10" db="EMBL/GenBank/DDBJ databases">
        <title>Sequencing the genomes of 1000 actinobacteria strains.</title>
        <authorList>
            <person name="Klenk H.-P."/>
        </authorList>
    </citation>
    <scope>NUCLEOTIDE SEQUENCE</scope>
    <source>
        <strain evidence="3">DSM 45354</strain>
    </source>
</reference>
<comment type="caution">
    <text evidence="3">The sequence shown here is derived from an EMBL/GenBank/DDBJ whole genome shotgun (WGS) entry which is preliminary data.</text>
</comment>
<gene>
    <name evidence="3" type="ORF">HEB94_009905</name>
</gene>
<evidence type="ECO:0000256" key="1">
    <source>
        <dbReference type="HAMAP-Rule" id="MF_00771"/>
    </source>
</evidence>
<dbReference type="InterPro" id="IPR022996">
    <property type="entry name" value="UPF0310"/>
</dbReference>
<evidence type="ECO:0000313" key="3">
    <source>
        <dbReference type="EMBL" id="MBE1613057.1"/>
    </source>
</evidence>
<organism evidence="3 4">
    <name type="scientific">Actinopolymorpha pittospori</name>
    <dbReference type="NCBI Taxonomy" id="648752"/>
    <lineage>
        <taxon>Bacteria</taxon>
        <taxon>Bacillati</taxon>
        <taxon>Actinomycetota</taxon>
        <taxon>Actinomycetes</taxon>
        <taxon>Propionibacteriales</taxon>
        <taxon>Actinopolymorphaceae</taxon>
        <taxon>Actinopolymorpha</taxon>
    </lineage>
</organism>
<dbReference type="InterPro" id="IPR002740">
    <property type="entry name" value="EVE_domain"/>
</dbReference>